<dbReference type="InterPro" id="IPR043203">
    <property type="entry name" value="VGCC_Ca_Na"/>
</dbReference>
<feature type="transmembrane region" description="Helical" evidence="11">
    <location>
        <begin position="1445"/>
        <end position="1464"/>
    </location>
</feature>
<keyword evidence="2" id="KW-0813">Transport</keyword>
<feature type="transmembrane region" description="Helical" evidence="11">
    <location>
        <begin position="53"/>
        <end position="74"/>
    </location>
</feature>
<dbReference type="FunFam" id="1.20.120.350:FF:000009">
    <property type="entry name" value="Voltage-dependent T-type calcium channel subunit alpha"/>
    <property type="match status" value="1"/>
</dbReference>
<feature type="transmembrane region" description="Helical" evidence="11">
    <location>
        <begin position="1214"/>
        <end position="1232"/>
    </location>
</feature>
<feature type="transmembrane region" description="Helical" evidence="11">
    <location>
        <begin position="1133"/>
        <end position="1156"/>
    </location>
</feature>
<feature type="transmembrane region" description="Helical" evidence="11">
    <location>
        <begin position="504"/>
        <end position="524"/>
    </location>
</feature>
<evidence type="ECO:0000256" key="9">
    <source>
        <dbReference type="ARBA" id="ARBA00023180"/>
    </source>
</evidence>
<dbReference type="Proteomes" id="UP000243217">
    <property type="component" value="Unassembled WGS sequence"/>
</dbReference>
<dbReference type="PANTHER" id="PTHR10037">
    <property type="entry name" value="VOLTAGE-GATED CATION CHANNEL CALCIUM AND SODIUM"/>
    <property type="match status" value="1"/>
</dbReference>
<keyword evidence="8 11" id="KW-0472">Membrane</keyword>
<dbReference type="PANTHER" id="PTHR10037:SF62">
    <property type="entry name" value="SODIUM CHANNEL PROTEIN 60E"/>
    <property type="match status" value="1"/>
</dbReference>
<dbReference type="GO" id="GO:0005248">
    <property type="term" value="F:voltage-gated sodium channel activity"/>
    <property type="evidence" value="ECO:0007669"/>
    <property type="project" value="TreeGrafter"/>
</dbReference>
<organism evidence="13 14">
    <name type="scientific">Thraustotheca clavata</name>
    <dbReference type="NCBI Taxonomy" id="74557"/>
    <lineage>
        <taxon>Eukaryota</taxon>
        <taxon>Sar</taxon>
        <taxon>Stramenopiles</taxon>
        <taxon>Oomycota</taxon>
        <taxon>Saprolegniomycetes</taxon>
        <taxon>Saprolegniales</taxon>
        <taxon>Achlyaceae</taxon>
        <taxon>Thraustotheca</taxon>
    </lineage>
</organism>
<dbReference type="GO" id="GO:0001518">
    <property type="term" value="C:voltage-gated sodium channel complex"/>
    <property type="evidence" value="ECO:0007669"/>
    <property type="project" value="TreeGrafter"/>
</dbReference>
<comment type="caution">
    <text evidence="13">The sequence shown here is derived from an EMBL/GenBank/DDBJ whole genome shotgun (WGS) entry which is preliminary data.</text>
</comment>
<evidence type="ECO:0000256" key="1">
    <source>
        <dbReference type="ARBA" id="ARBA00004141"/>
    </source>
</evidence>
<protein>
    <submittedName>
        <fullName evidence="13">Voltage-gated Ion Channel (VIC) Superfamily</fullName>
    </submittedName>
</protein>
<feature type="transmembrane region" description="Helical" evidence="11">
    <location>
        <begin position="717"/>
        <end position="740"/>
    </location>
</feature>
<dbReference type="InterPro" id="IPR005821">
    <property type="entry name" value="Ion_trans_dom"/>
</dbReference>
<evidence type="ECO:0000256" key="7">
    <source>
        <dbReference type="ARBA" id="ARBA00023065"/>
    </source>
</evidence>
<dbReference type="EMBL" id="JNBS01000553">
    <property type="protein sequence ID" value="OQS04775.1"/>
    <property type="molecule type" value="Genomic_DNA"/>
</dbReference>
<feature type="transmembrane region" description="Helical" evidence="11">
    <location>
        <begin position="1280"/>
        <end position="1307"/>
    </location>
</feature>
<accession>A0A1W0A3E8</accession>
<dbReference type="STRING" id="74557.A0A1W0A3E8"/>
<feature type="transmembrane region" description="Helical" evidence="11">
    <location>
        <begin position="1328"/>
        <end position="1353"/>
    </location>
</feature>
<evidence type="ECO:0000256" key="4">
    <source>
        <dbReference type="ARBA" id="ARBA00022737"/>
    </source>
</evidence>
<proteinExistence type="predicted"/>
<feature type="domain" description="Ion transport" evidence="12">
    <location>
        <begin position="503"/>
        <end position="742"/>
    </location>
</feature>
<keyword evidence="9" id="KW-0325">Glycoprotein</keyword>
<feature type="domain" description="Ion transport" evidence="12">
    <location>
        <begin position="1209"/>
        <end position="1464"/>
    </location>
</feature>
<evidence type="ECO:0000256" key="3">
    <source>
        <dbReference type="ARBA" id="ARBA00022692"/>
    </source>
</evidence>
<feature type="transmembrane region" description="Helical" evidence="11">
    <location>
        <begin position="94"/>
        <end position="115"/>
    </location>
</feature>
<feature type="transmembrane region" description="Helical" evidence="11">
    <location>
        <begin position="191"/>
        <end position="214"/>
    </location>
</feature>
<reference evidence="13 14" key="1">
    <citation type="journal article" date="2014" name="Genome Biol. Evol.">
        <title>The secreted proteins of Achlya hypogyna and Thraustotheca clavata identify the ancestral oomycete secretome and reveal gene acquisitions by horizontal gene transfer.</title>
        <authorList>
            <person name="Misner I."/>
            <person name="Blouin N."/>
            <person name="Leonard G."/>
            <person name="Richards T.A."/>
            <person name="Lane C.E."/>
        </authorList>
    </citation>
    <scope>NUCLEOTIDE SEQUENCE [LARGE SCALE GENOMIC DNA]</scope>
    <source>
        <strain evidence="13 14">ATCC 34112</strain>
    </source>
</reference>
<feature type="transmembrane region" description="Helical" evidence="11">
    <location>
        <begin position="833"/>
        <end position="850"/>
    </location>
</feature>
<feature type="transmembrane region" description="Helical" evidence="11">
    <location>
        <begin position="903"/>
        <end position="925"/>
    </location>
</feature>
<keyword evidence="6 11" id="KW-1133">Transmembrane helix</keyword>
<feature type="transmembrane region" description="Helical" evidence="11">
    <location>
        <begin position="963"/>
        <end position="985"/>
    </location>
</feature>
<dbReference type="Gene3D" id="1.10.287.70">
    <property type="match status" value="4"/>
</dbReference>
<evidence type="ECO:0000313" key="14">
    <source>
        <dbReference type="Proteomes" id="UP000243217"/>
    </source>
</evidence>
<evidence type="ECO:0000256" key="6">
    <source>
        <dbReference type="ARBA" id="ARBA00022989"/>
    </source>
</evidence>
<dbReference type="InterPro" id="IPR027359">
    <property type="entry name" value="Volt_channel_dom_sf"/>
</dbReference>
<evidence type="ECO:0000256" key="5">
    <source>
        <dbReference type="ARBA" id="ARBA00022882"/>
    </source>
</evidence>
<evidence type="ECO:0000256" key="2">
    <source>
        <dbReference type="ARBA" id="ARBA00022448"/>
    </source>
</evidence>
<dbReference type="Pfam" id="PF00520">
    <property type="entry name" value="Ion_trans"/>
    <property type="match status" value="4"/>
</dbReference>
<sequence>MSSSKLSIGQSEGTRSFREMKKVQRISLGCLTMKNPIRKVCIKVYQSPWFDRIVIGVVLFNTVILGLVDYTNAWAEGPNPNIRYNKFIENFNSISLYFFAGEMAIKIVALGFVFGEGAYLGNNWNRLDFMIVISGMLTWLNIRVGFIRVLRVLRPLRTLHQFPGIKISVIQLSKFTGLKILTNSLLASLPALGNVAILLTFSYIVFAILGMEIWKGAFHARCRLTPYPIALPFNTTNAPYGVYPVNQTYLSMVVANSAWFRCNKSDGTPYQVNETWNERANCFWPLDTYLDQNIIPRFCVNRGETGRQCAANNWCGSNYDDSGNPRFLDISGPYWNFSIMGEPTFTSQLNYGFTNFDNLGNTFMIILQVVTASGWMSLTEMAQWVVNPALAAIYFNALLFVGMCFLLQLNMAVLCSEFSKAKEQQERVAEKKRQEILKEIAALKSQRVPKTQKEGVTTTDIADVPVNEQPVQNQSGDVVVGSASSRQLTEIRAKIRLLVLTPNFRRFGLGVTVANVFVMSLNHYQASATFKYNSEVINFTFMVYFFLEACLKMIGLGMQPFWSDKFNRFDVLTVVMGIVEVASSPPQFIDGTPGGGGAFTSFRALRALKLARSWKSLNKLLTAIMKSFGEILNFLFFLVIFVYIFALLGMEMFATKYKFDSNNYPLPYNTTNPTAQVHRSNYDSLTWAAFTVFQIITYDNFPSVAYDGWISVGWPSAVYHASIIVLGVWIVMNMFLAILVGACMDDDEDAESIQEELELVDPPPTRAVKSAKKAKRAMHQLLQFLDASVYDPTLEEKKEQAKLHVNKGKSLLIFSLDNPIRKLCIALIKRREWTWFISLAVFVSCIFTAIDTPLLDPNSDLGQSINTSNLVFAIVFTSELGITVIAKGLLFGKDAYVKDLWRLLDGFIVTISILPYLVGSGRGALSALRALRGLRALRPLRVINKMPQLKVVVNTVFRCIPNIINALVFFIFWLFIFGLMGVTFFKGSINTCSVSPYNYATGGGTPAFPPWFPGNYSGNFIDNLTTIDTMTYPVAWMNMTDSQRQPYLSVWNTSNCGPFTDDYVPTSREICLCFSTYNTSWNTQVPQKFDNILWAVGGLYELTTMEGWSVTAMAGIDAVGEDMQPIVNSNQWIILWWWAYMIVCAWFVTNLFIGILCDSFCRESYGAFVTEEQIKWIKLQKKVLALSPQIYYPTPKDNIRAYCFHIVHYPYTEYIVTACIFLNVLTMCMDVYGSSASYQNGLNVANYVFTGIFTVEAALKLTAFGWAYFEDTWNRFDITIVTLTLISIILPLITSMSVSIGTVITVIRIFRVGRALRLIKKAKTMKNLIDTLIVSMPAVGNVTSLLMLLFYIYSALGVQFFAKVAFDSQMINQYQNFQNFFRALQALIGFSTGENWDNFTWEVVYTQPATNPTCIDRAFDGAMCGFNDTDVYNCIPLDGCGSWGIVPFMYSMYLIIGYLGMNLFS</sequence>
<dbReference type="SUPFAM" id="SSF81324">
    <property type="entry name" value="Voltage-gated potassium channels"/>
    <property type="match status" value="4"/>
</dbReference>
<name>A0A1W0A3E8_9STRA</name>
<keyword evidence="3 11" id="KW-0812">Transmembrane</keyword>
<feature type="transmembrane region" description="Helical" evidence="11">
    <location>
        <begin position="390"/>
        <end position="415"/>
    </location>
</feature>
<dbReference type="Gene3D" id="1.20.120.350">
    <property type="entry name" value="Voltage-gated potassium channels. Chain C"/>
    <property type="match status" value="4"/>
</dbReference>
<keyword evidence="10" id="KW-0407">Ion channel</keyword>
<feature type="transmembrane region" description="Helical" evidence="11">
    <location>
        <begin position="870"/>
        <end position="891"/>
    </location>
</feature>
<evidence type="ECO:0000259" key="12">
    <source>
        <dbReference type="Pfam" id="PF00520"/>
    </source>
</evidence>
<feature type="domain" description="Ion transport" evidence="12">
    <location>
        <begin position="833"/>
        <end position="1160"/>
    </location>
</feature>
<feature type="transmembrane region" description="Helical" evidence="11">
    <location>
        <begin position="536"/>
        <end position="558"/>
    </location>
</feature>
<evidence type="ECO:0000256" key="11">
    <source>
        <dbReference type="SAM" id="Phobius"/>
    </source>
</evidence>
<feature type="transmembrane region" description="Helical" evidence="11">
    <location>
        <begin position="631"/>
        <end position="650"/>
    </location>
</feature>
<keyword evidence="4" id="KW-0677">Repeat</keyword>
<gene>
    <name evidence="13" type="ORF">THRCLA_03011</name>
</gene>
<feature type="domain" description="Ion transport" evidence="12">
    <location>
        <begin position="48"/>
        <end position="426"/>
    </location>
</feature>
<evidence type="ECO:0000256" key="10">
    <source>
        <dbReference type="ARBA" id="ARBA00023303"/>
    </source>
</evidence>
<evidence type="ECO:0000256" key="8">
    <source>
        <dbReference type="ARBA" id="ARBA00023136"/>
    </source>
</evidence>
<feature type="transmembrane region" description="Helical" evidence="11">
    <location>
        <begin position="127"/>
        <end position="150"/>
    </location>
</feature>
<comment type="subcellular location">
    <subcellularLocation>
        <location evidence="1">Membrane</location>
        <topology evidence="1">Multi-pass membrane protein</topology>
    </subcellularLocation>
</comment>
<evidence type="ECO:0000313" key="13">
    <source>
        <dbReference type="EMBL" id="OQS04775.1"/>
    </source>
</evidence>
<dbReference type="OrthoDB" id="431720at2759"/>
<keyword evidence="5" id="KW-0851">Voltage-gated channel</keyword>
<keyword evidence="14" id="KW-1185">Reference proteome</keyword>
<keyword evidence="7" id="KW-0406">Ion transport</keyword>
<feature type="non-terminal residue" evidence="13">
    <location>
        <position position="1465"/>
    </location>
</feature>
<feature type="transmembrane region" description="Helical" evidence="11">
    <location>
        <begin position="1244"/>
        <end position="1268"/>
    </location>
</feature>